<protein>
    <submittedName>
        <fullName evidence="1">Uncharacterized protein</fullName>
    </submittedName>
</protein>
<dbReference type="AlphaFoldDB" id="C0BEA3"/>
<reference evidence="1 2" key="2">
    <citation type="submission" date="2009-03" db="EMBL/GenBank/DDBJ databases">
        <title>Draft genome sequence of Coprococcus comes (ATCC 27758).</title>
        <authorList>
            <person name="Sudarsanam P."/>
            <person name="Ley R."/>
            <person name="Guruge J."/>
            <person name="Turnbaugh P.J."/>
            <person name="Mahowald M."/>
            <person name="Liep D."/>
            <person name="Gordon J."/>
        </authorList>
    </citation>
    <scope>NUCLEOTIDE SEQUENCE [LARGE SCALE GENOMIC DNA]</scope>
    <source>
        <strain evidence="1 2">ATCC 27758</strain>
    </source>
</reference>
<gene>
    <name evidence="1" type="ORF">COPCOM_03515</name>
</gene>
<evidence type="ECO:0000313" key="2">
    <source>
        <dbReference type="Proteomes" id="UP000003793"/>
    </source>
</evidence>
<name>C0BEA3_9FIRM</name>
<organism evidence="1 2">
    <name type="scientific">Coprococcus comes ATCC 27758</name>
    <dbReference type="NCBI Taxonomy" id="470146"/>
    <lineage>
        <taxon>Bacteria</taxon>
        <taxon>Bacillati</taxon>
        <taxon>Bacillota</taxon>
        <taxon>Clostridia</taxon>
        <taxon>Lachnospirales</taxon>
        <taxon>Lachnospiraceae</taxon>
        <taxon>Coprococcus</taxon>
    </lineage>
</organism>
<evidence type="ECO:0000313" key="1">
    <source>
        <dbReference type="EMBL" id="EEG88180.1"/>
    </source>
</evidence>
<dbReference type="HOGENOM" id="CLU_2681371_0_0_9"/>
<dbReference type="Proteomes" id="UP000003793">
    <property type="component" value="Unassembled WGS sequence"/>
</dbReference>
<comment type="caution">
    <text evidence="1">The sequence shown here is derived from an EMBL/GenBank/DDBJ whole genome shotgun (WGS) entry which is preliminary data.</text>
</comment>
<dbReference type="EMBL" id="ABVR01000045">
    <property type="protein sequence ID" value="EEG88180.1"/>
    <property type="molecule type" value="Genomic_DNA"/>
</dbReference>
<accession>C0BEA3</accession>
<sequence>MRELLNKARGHVWECCTEDESLARELERKYHISSKQYTEEGIRLRLLGENMPSESGCIACDVTLEDAYIYVTNR</sequence>
<proteinExistence type="predicted"/>
<reference evidence="1 2" key="1">
    <citation type="submission" date="2009-02" db="EMBL/GenBank/DDBJ databases">
        <authorList>
            <person name="Fulton L."/>
            <person name="Clifton S."/>
            <person name="Fulton B."/>
            <person name="Xu J."/>
            <person name="Minx P."/>
            <person name="Pepin K.H."/>
            <person name="Johnson M."/>
            <person name="Bhonagiri V."/>
            <person name="Nash W.E."/>
            <person name="Mardis E.R."/>
            <person name="Wilson R.K."/>
        </authorList>
    </citation>
    <scope>NUCLEOTIDE SEQUENCE [LARGE SCALE GENOMIC DNA]</scope>
    <source>
        <strain evidence="1 2">ATCC 27758</strain>
    </source>
</reference>